<proteinExistence type="predicted"/>
<feature type="domain" description="CobN/magnesium chelatase" evidence="3">
    <location>
        <begin position="621"/>
        <end position="869"/>
    </location>
</feature>
<keyword evidence="5" id="KW-1185">Reference proteome</keyword>
<evidence type="ECO:0000259" key="3">
    <source>
        <dbReference type="Pfam" id="PF02514"/>
    </source>
</evidence>
<feature type="domain" description="CobN/magnesium chelatase" evidence="3">
    <location>
        <begin position="181"/>
        <end position="517"/>
    </location>
</feature>
<feature type="region of interest" description="Disordered" evidence="1">
    <location>
        <begin position="1409"/>
        <end position="1434"/>
    </location>
</feature>
<dbReference type="CDD" id="cd10150">
    <property type="entry name" value="CobN_like"/>
    <property type="match status" value="1"/>
</dbReference>
<dbReference type="EMBL" id="BMIJ01000001">
    <property type="protein sequence ID" value="GGB79175.1"/>
    <property type="molecule type" value="Genomic_DNA"/>
</dbReference>
<dbReference type="InterPro" id="IPR003672">
    <property type="entry name" value="CobN/Mg_chltase"/>
</dbReference>
<dbReference type="Pfam" id="PF02514">
    <property type="entry name" value="CobN-Mg_chel"/>
    <property type="match status" value="3"/>
</dbReference>
<accession>A0ABQ1JVL2</accession>
<keyword evidence="2" id="KW-0472">Membrane</keyword>
<feature type="domain" description="CobN/magnesium chelatase" evidence="3">
    <location>
        <begin position="880"/>
        <end position="1338"/>
    </location>
</feature>
<dbReference type="RefSeq" id="WP_188745156.1">
    <property type="nucleotide sequence ID" value="NZ_BMIJ01000001.1"/>
</dbReference>
<sequence>MRNLFRSLRDLSAPRLGGILTILLLALGQPTLALAAQTALAIVSDRSAPVLVAGAHRFLERHPDREIRIRSLAQVNELSDDQLQALFADVDQVLYLGLFGTEVERLLTMPLPERQARLAFHSDRRLFALHRDSQGGTFDALDDEALKQLTSRPSTELPFEQWLARQQQAFPQFAHWLQARGYWQNRDAENIAMLWQYLLLPDSADLKAPVAQAPVRFYLNTQPIDEAQLQNSLADDRPTLFLLDHQTGDLPGNWSLHQRLCQGVELLCVSVLAAWGSASEQATTQIGTLAPKNAPWAILSLQGFVIGGGDGREAVTRKLEAFNVPVFNGIRLDDYNRDLYALSVNGLPTDSVHYRVAMPELQGVSQPEVLAVSSNAKTDSKTGARLTLSEPLDEAVVRQQRRIQRWLKLRTLPNQDKRVAIIYYNHPPGRHNIGADNLNVPQSLWQMLNALKAQGYDTGPLPESPEALLDLLQQRGVNLPEDRKALEQMAPLVFGMDTAAYNNWFKTLPQSVQQEMVRGPLGQLHAQLKPLLAEASAQPLDPQVHDAVEKLIQRTLGDLRHALDGVRHKGRARALDLLDQVSEQYTALLGDDLSAADRAGHWQEADQRVTALVHMYIEGLRGWGEAPGRTMVWDNRILIPGLQFGKVFLGPQPPRGWELNEELLHANMSFSPPHQYLAFYHFLHDEFKADALIHVGRHSTYEFLPRRSVGLATDDYPSLVIDDLPSIYPYIVDGVGEGIQAKRRGKAVMIDHLTPPLAVTELYDDLLGLRQLVESAEAAADPTTRRRAVEDLRRQIDETGLRDELIASMDEELKVRGIGFDQVDDAFLLHEVGHYLTKLQESFMPLGLHTFGREWSNDAVDTMLESMADGTEPDPAWRDALTGSPAAEMSALLNALSGGFVAPGKGNDPIKTPEALPTGRNFHALDGGLIPSPLGYKLGMELAQKARTESAGTSDPTGKEAVILWASDAVRDEGAMIAFGLDMLGVKPVWNSRGIVKGIERLPLDETRPRRRDVVFTSSGLFRDLYGRQLEWLDQAVLMALAASADTIEQDYPALTAALDGALQPLDKPYQRGAEPLAVNLVAAHWVDEARELLRGDSGNAAEELGRRASLRVFGTAPGAYGAGVNRLVERSGSWQDRLELGQTYIKRVGHAYGIDTVGLSANDAFVRQLQDVGRTYLGRASHLYGLIDNNDAFDYLGGLNLAVESVTGSAPDSFVIQHAKADNARIDPLAEALGSELRGRFLNPQWIKPLMAEGYSGARTMGSEFIEYLWGWQVTSPELIHSSVWDEVKAVYLDDRYDLGLDAFLEQGHNQQVRSNILAVMLVAAQKGFWQADEETLNELSREFADNILSYGIPGSGHTHARHPVYDFVLPRLDAEQAQALQKTLAESRMEISDWAQTDTPSHIQEISVKQSDQQAEAQDSSGEQHADNAEQQQTAAQNWTWLLLALAALILIGGVLRGRHGGKH</sequence>
<evidence type="ECO:0000313" key="4">
    <source>
        <dbReference type="EMBL" id="GGB79175.1"/>
    </source>
</evidence>
<dbReference type="PANTHER" id="PTHR44119">
    <property type="entry name" value="MAGNESIUM-CHELATASE SUBUNIT CHLH, CHLOROPLASTIC"/>
    <property type="match status" value="1"/>
</dbReference>
<organism evidence="4 5">
    <name type="scientific">Marinobacterium zhoushanense</name>
    <dbReference type="NCBI Taxonomy" id="1679163"/>
    <lineage>
        <taxon>Bacteria</taxon>
        <taxon>Pseudomonadati</taxon>
        <taxon>Pseudomonadota</taxon>
        <taxon>Gammaproteobacteria</taxon>
        <taxon>Oceanospirillales</taxon>
        <taxon>Oceanospirillaceae</taxon>
        <taxon>Marinobacterium</taxon>
    </lineage>
</organism>
<gene>
    <name evidence="4" type="ORF">GCM10011352_01020</name>
</gene>
<reference evidence="5" key="1">
    <citation type="journal article" date="2019" name="Int. J. Syst. Evol. Microbiol.">
        <title>The Global Catalogue of Microorganisms (GCM) 10K type strain sequencing project: providing services to taxonomists for standard genome sequencing and annotation.</title>
        <authorList>
            <consortium name="The Broad Institute Genomics Platform"/>
            <consortium name="The Broad Institute Genome Sequencing Center for Infectious Disease"/>
            <person name="Wu L."/>
            <person name="Ma J."/>
        </authorList>
    </citation>
    <scope>NUCLEOTIDE SEQUENCE [LARGE SCALE GENOMIC DNA]</scope>
    <source>
        <strain evidence="5">CGMCC 1.15341</strain>
    </source>
</reference>
<dbReference type="PANTHER" id="PTHR44119:SF4">
    <property type="entry name" value="AEROBIC COBALTOCHELATASE SUBUNIT COBN"/>
    <property type="match status" value="1"/>
</dbReference>
<dbReference type="Proteomes" id="UP000629025">
    <property type="component" value="Unassembled WGS sequence"/>
</dbReference>
<keyword evidence="2" id="KW-0812">Transmembrane</keyword>
<protein>
    <recommendedName>
        <fullName evidence="3">CobN/magnesium chelatase domain-containing protein</fullName>
    </recommendedName>
</protein>
<comment type="caution">
    <text evidence="4">The sequence shown here is derived from an EMBL/GenBank/DDBJ whole genome shotgun (WGS) entry which is preliminary data.</text>
</comment>
<feature type="compositionally biased region" description="Low complexity" evidence="1">
    <location>
        <begin position="1412"/>
        <end position="1423"/>
    </location>
</feature>
<name>A0ABQ1JVL2_9GAMM</name>
<evidence type="ECO:0000313" key="5">
    <source>
        <dbReference type="Proteomes" id="UP000629025"/>
    </source>
</evidence>
<feature type="transmembrane region" description="Helical" evidence="2">
    <location>
        <begin position="1441"/>
        <end position="1458"/>
    </location>
</feature>
<evidence type="ECO:0000256" key="1">
    <source>
        <dbReference type="SAM" id="MobiDB-lite"/>
    </source>
</evidence>
<keyword evidence="2" id="KW-1133">Transmembrane helix</keyword>
<evidence type="ECO:0000256" key="2">
    <source>
        <dbReference type="SAM" id="Phobius"/>
    </source>
</evidence>